<gene>
    <name evidence="1" type="ORF">PCON_05343</name>
</gene>
<keyword evidence="2" id="KW-1185">Reference proteome</keyword>
<name>U4KWX4_PYROM</name>
<accession>U4KWX4</accession>
<protein>
    <submittedName>
        <fullName evidence="1">Uncharacterized protein</fullName>
    </submittedName>
</protein>
<dbReference type="AlphaFoldDB" id="U4KWX4"/>
<dbReference type="EMBL" id="HF935272">
    <property type="protein sequence ID" value="CCX05756.1"/>
    <property type="molecule type" value="Genomic_DNA"/>
</dbReference>
<organism evidence="1 2">
    <name type="scientific">Pyronema omphalodes (strain CBS 100304)</name>
    <name type="common">Pyronema confluens</name>
    <dbReference type="NCBI Taxonomy" id="1076935"/>
    <lineage>
        <taxon>Eukaryota</taxon>
        <taxon>Fungi</taxon>
        <taxon>Dikarya</taxon>
        <taxon>Ascomycota</taxon>
        <taxon>Pezizomycotina</taxon>
        <taxon>Pezizomycetes</taxon>
        <taxon>Pezizales</taxon>
        <taxon>Pyronemataceae</taxon>
        <taxon>Pyronema</taxon>
    </lineage>
</organism>
<proteinExistence type="predicted"/>
<reference evidence="1 2" key="1">
    <citation type="journal article" date="2013" name="PLoS Genet.">
        <title>The genome and development-dependent transcriptomes of Pyronema confluens: a window into fungal evolution.</title>
        <authorList>
            <person name="Traeger S."/>
            <person name="Altegoer F."/>
            <person name="Freitag M."/>
            <person name="Gabaldon T."/>
            <person name="Kempken F."/>
            <person name="Kumar A."/>
            <person name="Marcet-Houben M."/>
            <person name="Poggeler S."/>
            <person name="Stajich J.E."/>
            <person name="Nowrousian M."/>
        </authorList>
    </citation>
    <scope>NUCLEOTIDE SEQUENCE [LARGE SCALE GENOMIC DNA]</scope>
    <source>
        <strain evidence="2">CBS 100304</strain>
        <tissue evidence="1">Vegetative mycelium</tissue>
    </source>
</reference>
<sequence>MHARYSDSPTYASIVVMDLPGLD</sequence>
<evidence type="ECO:0000313" key="2">
    <source>
        <dbReference type="Proteomes" id="UP000018144"/>
    </source>
</evidence>
<dbReference type="Proteomes" id="UP000018144">
    <property type="component" value="Unassembled WGS sequence"/>
</dbReference>
<evidence type="ECO:0000313" key="1">
    <source>
        <dbReference type="EMBL" id="CCX05756.1"/>
    </source>
</evidence>